<dbReference type="AlphaFoldDB" id="A0A4Y8AW82"/>
<dbReference type="EMBL" id="SNQI01000001">
    <property type="protein sequence ID" value="TEW76751.1"/>
    <property type="molecule type" value="Genomic_DNA"/>
</dbReference>
<dbReference type="RefSeq" id="WP_134246761.1">
    <property type="nucleotide sequence ID" value="NZ_SNQI01000001.1"/>
</dbReference>
<evidence type="ECO:0000313" key="1">
    <source>
        <dbReference type="EMBL" id="TEW76751.1"/>
    </source>
</evidence>
<keyword evidence="2" id="KW-1185">Reference proteome</keyword>
<evidence type="ECO:0000313" key="2">
    <source>
        <dbReference type="Proteomes" id="UP000298517"/>
    </source>
</evidence>
<dbReference type="Proteomes" id="UP000298517">
    <property type="component" value="Unassembled WGS sequence"/>
</dbReference>
<evidence type="ECO:0008006" key="3">
    <source>
        <dbReference type="Google" id="ProtNLM"/>
    </source>
</evidence>
<protein>
    <recommendedName>
        <fullName evidence="3">Methyltransferase domain-containing protein</fullName>
    </recommendedName>
</protein>
<gene>
    <name evidence="1" type="ORF">E2488_02570</name>
</gene>
<organism evidence="1 2">
    <name type="scientific">Gramella jeungdoensis</name>
    <dbReference type="NCBI Taxonomy" id="708091"/>
    <lineage>
        <taxon>Bacteria</taxon>
        <taxon>Pseudomonadati</taxon>
        <taxon>Bacteroidota</taxon>
        <taxon>Flavobacteriia</taxon>
        <taxon>Flavobacteriales</taxon>
        <taxon>Flavobacteriaceae</taxon>
        <taxon>Christiangramia</taxon>
    </lineage>
</organism>
<name>A0A4Y8AW82_9FLAO</name>
<dbReference type="Gene3D" id="3.40.50.150">
    <property type="entry name" value="Vaccinia Virus protein VP39"/>
    <property type="match status" value="1"/>
</dbReference>
<proteinExistence type="predicted"/>
<dbReference type="InterPro" id="IPR029063">
    <property type="entry name" value="SAM-dependent_MTases_sf"/>
</dbReference>
<dbReference type="SUPFAM" id="SSF53335">
    <property type="entry name" value="S-adenosyl-L-methionine-dependent methyltransferases"/>
    <property type="match status" value="1"/>
</dbReference>
<dbReference type="OrthoDB" id="9805585at2"/>
<accession>A0A4Y8AW82</accession>
<comment type="caution">
    <text evidence="1">The sequence shown here is derived from an EMBL/GenBank/DDBJ whole genome shotgun (WGS) entry which is preliminary data.</text>
</comment>
<sequence length="183" mass="21087">MIKKIKTSIAFTKNLFVTGAITETSRNTEIEICKYIPKGENKIIVEFGMGHGNITKEILDRISSTSKLYSFEVNKSFCKQVESEISDSRLIIINDGAENIKNHINEDVDSVIGSIPFSFFSKEKGIGIIQDSYDKLVNNAYFSQVLYTKYNFKKFQQIFDKCYMKSIKHTPTEYVYYCKKECN</sequence>
<reference evidence="1 2" key="1">
    <citation type="journal article" date="2011" name="J. Microbiol.">
        <title>Gramella jeungdoensis sp. nov., isolated from a solar saltern in Korea.</title>
        <authorList>
            <person name="Joung Y."/>
            <person name="Kim H."/>
            <person name="Jang T."/>
            <person name="Ahn T.S."/>
            <person name="Joh K."/>
        </authorList>
    </citation>
    <scope>NUCLEOTIDE SEQUENCE [LARGE SCALE GENOMIC DNA]</scope>
    <source>
        <strain evidence="1 2">KCTC 23123</strain>
    </source>
</reference>